<dbReference type="Gene3D" id="1.10.357.40">
    <property type="entry name" value="YbiA-like"/>
    <property type="match status" value="1"/>
</dbReference>
<evidence type="ECO:0000256" key="1">
    <source>
        <dbReference type="ARBA" id="ARBA00000022"/>
    </source>
</evidence>
<dbReference type="NCBIfam" id="TIGR02464">
    <property type="entry name" value="ribofla_fusion"/>
    <property type="match status" value="1"/>
</dbReference>
<comment type="catalytic activity">
    <reaction evidence="2">
        <text>2,5-diamino-6-hydroxy-4-(5-phosphoribosylamino)-pyrimidine + H2O = 2,5,6-triamino-4-hydroxypyrimidine + D-ribose 5-phosphate</text>
        <dbReference type="Rhea" id="RHEA:23436"/>
        <dbReference type="ChEBI" id="CHEBI:15377"/>
        <dbReference type="ChEBI" id="CHEBI:58614"/>
        <dbReference type="ChEBI" id="CHEBI:78346"/>
        <dbReference type="ChEBI" id="CHEBI:137796"/>
    </reaction>
</comment>
<proteinExistence type="predicted"/>
<evidence type="ECO:0000256" key="2">
    <source>
        <dbReference type="ARBA" id="ARBA00000751"/>
    </source>
</evidence>
<evidence type="ECO:0000259" key="3">
    <source>
        <dbReference type="Pfam" id="PF08719"/>
    </source>
</evidence>
<feature type="domain" description="NADAR" evidence="3">
    <location>
        <begin position="20"/>
        <end position="178"/>
    </location>
</feature>
<dbReference type="InterPro" id="IPR037238">
    <property type="entry name" value="YbiA-like_sf"/>
</dbReference>
<dbReference type="InterPro" id="IPR012816">
    <property type="entry name" value="NADAR"/>
</dbReference>
<dbReference type="AlphaFoldDB" id="A0A4U1JIH2"/>
<dbReference type="Pfam" id="PF08719">
    <property type="entry name" value="NADAR"/>
    <property type="match status" value="1"/>
</dbReference>
<dbReference type="SUPFAM" id="SSF143990">
    <property type="entry name" value="YbiA-like"/>
    <property type="match status" value="1"/>
</dbReference>
<name>A0A4U1JIH2_9BACT</name>
<dbReference type="Proteomes" id="UP000309215">
    <property type="component" value="Unassembled WGS sequence"/>
</dbReference>
<evidence type="ECO:0000313" key="5">
    <source>
        <dbReference type="Proteomes" id="UP000309215"/>
    </source>
</evidence>
<dbReference type="EMBL" id="SSMQ01000003">
    <property type="protein sequence ID" value="TKD12460.1"/>
    <property type="molecule type" value="Genomic_DNA"/>
</dbReference>
<evidence type="ECO:0000313" key="4">
    <source>
        <dbReference type="EMBL" id="TKD12460.1"/>
    </source>
</evidence>
<organism evidence="4 5">
    <name type="scientific">Polyangium fumosum</name>
    <dbReference type="NCBI Taxonomy" id="889272"/>
    <lineage>
        <taxon>Bacteria</taxon>
        <taxon>Pseudomonadati</taxon>
        <taxon>Myxococcota</taxon>
        <taxon>Polyangia</taxon>
        <taxon>Polyangiales</taxon>
        <taxon>Polyangiaceae</taxon>
        <taxon>Polyangium</taxon>
    </lineage>
</organism>
<protein>
    <submittedName>
        <fullName evidence="4">NADAR family protein</fullName>
    </submittedName>
</protein>
<dbReference type="CDD" id="cd15457">
    <property type="entry name" value="NADAR"/>
    <property type="match status" value="1"/>
</dbReference>
<accession>A0A4U1JIH2</accession>
<comment type="catalytic activity">
    <reaction evidence="1">
        <text>5-amino-6-(5-phospho-D-ribosylamino)uracil + H2O = 5,6-diaminouracil + D-ribose 5-phosphate</text>
        <dbReference type="Rhea" id="RHEA:55020"/>
        <dbReference type="ChEBI" id="CHEBI:15377"/>
        <dbReference type="ChEBI" id="CHEBI:46252"/>
        <dbReference type="ChEBI" id="CHEBI:58453"/>
        <dbReference type="ChEBI" id="CHEBI:78346"/>
    </reaction>
</comment>
<keyword evidence="5" id="KW-1185">Reference proteome</keyword>
<sequence>MDVATLIARQDRGEPLDFLFFWGHTPSKDGTLGPFILSQWYPAPFVVRGQRYTAAEHFMMAEKARLFGDEATRAKILATEDPGKAKALGREVHDFDEVRWREHRFGIVVEASLAKFGQNEALGDWLRGTGSKILVEASPKDAIWGIGLAASDPRATDPRAWRGLNLLGFALMDAREGLAGAARPR</sequence>
<reference evidence="4 5" key="1">
    <citation type="submission" date="2019-04" db="EMBL/GenBank/DDBJ databases">
        <authorList>
            <person name="Li Y."/>
            <person name="Wang J."/>
        </authorList>
    </citation>
    <scope>NUCLEOTIDE SEQUENCE [LARGE SCALE GENOMIC DNA]</scope>
    <source>
        <strain evidence="4 5">DSM 14668</strain>
    </source>
</reference>
<dbReference type="OrthoDB" id="67297at2"/>
<dbReference type="RefSeq" id="WP_136927760.1">
    <property type="nucleotide sequence ID" value="NZ_SSMQ01000003.1"/>
</dbReference>
<gene>
    <name evidence="4" type="ORF">E8A74_05015</name>
</gene>
<comment type="caution">
    <text evidence="4">The sequence shown here is derived from an EMBL/GenBank/DDBJ whole genome shotgun (WGS) entry which is preliminary data.</text>
</comment>